<reference evidence="11 12" key="1">
    <citation type="submission" date="2016-10" db="EMBL/GenBank/DDBJ databases">
        <authorList>
            <person name="de Groot N.N."/>
        </authorList>
    </citation>
    <scope>NUCLEOTIDE SEQUENCE [LARGE SCALE GENOMIC DNA]</scope>
    <source>
        <strain evidence="11 12">DSM 21741</strain>
    </source>
</reference>
<dbReference type="PROSITE" id="PS51194">
    <property type="entry name" value="HELICASE_CTER"/>
    <property type="match status" value="1"/>
</dbReference>
<evidence type="ECO:0000256" key="3">
    <source>
        <dbReference type="ARBA" id="ARBA00022806"/>
    </source>
</evidence>
<dbReference type="Pfam" id="PF19114">
    <property type="entry name" value="EsV_1_7_cys"/>
    <property type="match status" value="5"/>
</dbReference>
<feature type="compositionally biased region" description="Basic and acidic residues" evidence="7">
    <location>
        <begin position="840"/>
        <end position="851"/>
    </location>
</feature>
<evidence type="ECO:0000259" key="8">
    <source>
        <dbReference type="PROSITE" id="PS51192"/>
    </source>
</evidence>
<dbReference type="PROSITE" id="PS51192">
    <property type="entry name" value="HELICASE_ATP_BIND_1"/>
    <property type="match status" value="1"/>
</dbReference>
<dbReference type="GO" id="GO:0003676">
    <property type="term" value="F:nucleic acid binding"/>
    <property type="evidence" value="ECO:0007669"/>
    <property type="project" value="InterPro"/>
</dbReference>
<keyword evidence="1" id="KW-0547">Nucleotide-binding</keyword>
<dbReference type="Proteomes" id="UP000199092">
    <property type="component" value="Chromosome I"/>
</dbReference>
<evidence type="ECO:0000313" key="11">
    <source>
        <dbReference type="EMBL" id="SDT25325.1"/>
    </source>
</evidence>
<dbReference type="RefSeq" id="WP_197677075.1">
    <property type="nucleotide sequence ID" value="NZ_LT629749.1"/>
</dbReference>
<evidence type="ECO:0000313" key="12">
    <source>
        <dbReference type="Proteomes" id="UP000199092"/>
    </source>
</evidence>
<dbReference type="GO" id="GO:0003724">
    <property type="term" value="F:RNA helicase activity"/>
    <property type="evidence" value="ECO:0007669"/>
    <property type="project" value="InterPro"/>
</dbReference>
<feature type="compositionally biased region" description="Basic and acidic residues" evidence="7">
    <location>
        <begin position="391"/>
        <end position="404"/>
    </location>
</feature>
<dbReference type="InterPro" id="IPR011545">
    <property type="entry name" value="DEAD/DEAH_box_helicase_dom"/>
</dbReference>
<dbReference type="CDD" id="cd18787">
    <property type="entry name" value="SF2_C_DEAD"/>
    <property type="match status" value="1"/>
</dbReference>
<evidence type="ECO:0000256" key="1">
    <source>
        <dbReference type="ARBA" id="ARBA00022741"/>
    </source>
</evidence>
<dbReference type="GO" id="GO:0016787">
    <property type="term" value="F:hydrolase activity"/>
    <property type="evidence" value="ECO:0007669"/>
    <property type="project" value="UniProtKB-KW"/>
</dbReference>
<dbReference type="SMART" id="SM00487">
    <property type="entry name" value="DEXDc"/>
    <property type="match status" value="1"/>
</dbReference>
<feature type="short sequence motif" description="Q motif" evidence="6">
    <location>
        <begin position="419"/>
        <end position="447"/>
    </location>
</feature>
<dbReference type="SMART" id="SM00490">
    <property type="entry name" value="HELICc"/>
    <property type="match status" value="1"/>
</dbReference>
<dbReference type="Pfam" id="PF00271">
    <property type="entry name" value="Helicase_C"/>
    <property type="match status" value="1"/>
</dbReference>
<proteinExistence type="inferred from homology"/>
<gene>
    <name evidence="11" type="ORF">SAMN04488543_3453</name>
</gene>
<feature type="compositionally biased region" description="Basic and acidic residues" evidence="7">
    <location>
        <begin position="12"/>
        <end position="32"/>
    </location>
</feature>
<dbReference type="EMBL" id="LT629749">
    <property type="protein sequence ID" value="SDT25325.1"/>
    <property type="molecule type" value="Genomic_DNA"/>
</dbReference>
<evidence type="ECO:0000259" key="10">
    <source>
        <dbReference type="PROSITE" id="PS51195"/>
    </source>
</evidence>
<evidence type="ECO:0000256" key="6">
    <source>
        <dbReference type="PROSITE-ProRule" id="PRU00552"/>
    </source>
</evidence>
<dbReference type="PANTHER" id="PTHR47959">
    <property type="entry name" value="ATP-DEPENDENT RNA HELICASE RHLE-RELATED"/>
    <property type="match status" value="1"/>
</dbReference>
<keyword evidence="2" id="KW-0378">Hydrolase</keyword>
<feature type="domain" description="Helicase C-terminal" evidence="9">
    <location>
        <begin position="644"/>
        <end position="790"/>
    </location>
</feature>
<dbReference type="Pfam" id="PF00270">
    <property type="entry name" value="DEAD"/>
    <property type="match status" value="1"/>
</dbReference>
<keyword evidence="12" id="KW-1185">Reference proteome</keyword>
<feature type="compositionally biased region" description="Low complexity" evidence="7">
    <location>
        <begin position="405"/>
        <end position="419"/>
    </location>
</feature>
<dbReference type="InterPro" id="IPR044742">
    <property type="entry name" value="DEAD/DEAH_RhlB"/>
</dbReference>
<dbReference type="InterPro" id="IPR050079">
    <property type="entry name" value="DEAD_box_RNA_helicase"/>
</dbReference>
<feature type="compositionally biased region" description="Basic and acidic residues" evidence="7">
    <location>
        <begin position="69"/>
        <end position="373"/>
    </location>
</feature>
<comment type="similarity">
    <text evidence="5">Belongs to the DEAD box helicase family.</text>
</comment>
<dbReference type="Gene3D" id="3.40.50.300">
    <property type="entry name" value="P-loop containing nucleotide triphosphate hydrolases"/>
    <property type="match status" value="2"/>
</dbReference>
<dbReference type="InterPro" id="IPR014001">
    <property type="entry name" value="Helicase_ATP-bd"/>
</dbReference>
<feature type="domain" description="DEAD-box RNA helicase Q" evidence="10">
    <location>
        <begin position="419"/>
        <end position="447"/>
    </location>
</feature>
<evidence type="ECO:0000256" key="7">
    <source>
        <dbReference type="SAM" id="MobiDB-lite"/>
    </source>
</evidence>
<evidence type="ECO:0000256" key="4">
    <source>
        <dbReference type="ARBA" id="ARBA00022840"/>
    </source>
</evidence>
<dbReference type="CDD" id="cd00268">
    <property type="entry name" value="DEADc"/>
    <property type="match status" value="1"/>
</dbReference>
<keyword evidence="3 11" id="KW-0347">Helicase</keyword>
<protein>
    <submittedName>
        <fullName evidence="11">Superfamily II DNA and RNA helicase</fullName>
    </submittedName>
</protein>
<accession>A0A1H1YUW9</accession>
<feature type="compositionally biased region" description="Basic and acidic residues" evidence="7">
    <location>
        <begin position="45"/>
        <end position="62"/>
    </location>
</feature>
<feature type="region of interest" description="Disordered" evidence="7">
    <location>
        <begin position="807"/>
        <end position="851"/>
    </location>
</feature>
<name>A0A1H1YUW9_9ACTN</name>
<evidence type="ECO:0000256" key="5">
    <source>
        <dbReference type="ARBA" id="ARBA00038437"/>
    </source>
</evidence>
<dbReference type="InterPro" id="IPR001650">
    <property type="entry name" value="Helicase_C-like"/>
</dbReference>
<dbReference type="InterPro" id="IPR014014">
    <property type="entry name" value="RNA_helicase_DEAD_Q_motif"/>
</dbReference>
<dbReference type="STRING" id="546871.SAMN04488543_3453"/>
<dbReference type="SUPFAM" id="SSF52540">
    <property type="entry name" value="P-loop containing nucleoside triphosphate hydrolases"/>
    <property type="match status" value="2"/>
</dbReference>
<sequence>MPAKSNSAPKSRKADGTEKKRWSSSERKERGHDPRRRGGQTSASGRRDDRDERRPSAGDRSGRPASTTDRPERPAFNRDRVERPAFNRDRVERPAFNRDRVERPAYDRDDRRPSSGDRRDRPAYSRDDRRPSSGDRTERPAYNRDDRRPSYGDRTERPAYNRDDRRPSYGDRGERPAYSRDDRRPSSGDRGERPAYNRDDRRPSYGDRGERPAYNRDDRRPSYGDRGERPAYSRDDRRPSSGDRGERPAYNRDDRRPSYGDRGERPAYNRDDRRPSYGDRGERPAYNRDDRRPSYGDRTERPAYNRDDRRPSSGDRGERPAYNRDRTERPASDRDDRRPSYGERSERPADDRTERPARRDDRPRTAAHREDRAPVVTAHEAPDTTPQPDIRPLDQSDTPQEHQHVTVTEPTTTQPTTGGDFASLGLPPSLVSALTAGGITAPFPIQTATIPDALKGRDVLGRGQTGSGKTLAFGLSMLARLAGGTSKHPRGLVLVPTRELAMQVTDVLNPLARTLGLSTVLIAGGMSYTPQLRAFQRGVDVVVATPGRLIDLMDQNAVDLTRIETIVLDEADHMADLGFMPAVTQILDTIPAGGQRMLFSATLDGAIDRLVKRYLSNPVTHEVDSGQASVTTMAHHLVYVAPHDKATLTAEIAGRPGRTVVFVRTQRGADRVAEQLRDAGVMAGALHGGLTQGARTRILSVFKEGDLPVLVATDVAARGIHVDEVGLVLQVDPPAGPKEYLHRAGRTARAGGTGVVVTLALPHQRREMTRLTSQAGVKPESLTGAPGDAAVADVTGAVRPTGVAVSSADYERLIAPPRSNRRPSGDRGSRGPRSRSGGPEGRRPQRRSFDR</sequence>
<feature type="region of interest" description="Disordered" evidence="7">
    <location>
        <begin position="1"/>
        <end position="420"/>
    </location>
</feature>
<keyword evidence="4" id="KW-0067">ATP-binding</keyword>
<dbReference type="InterPro" id="IPR027417">
    <property type="entry name" value="P-loop_NTPase"/>
</dbReference>
<dbReference type="GO" id="GO:0005829">
    <property type="term" value="C:cytosol"/>
    <property type="evidence" value="ECO:0007669"/>
    <property type="project" value="TreeGrafter"/>
</dbReference>
<dbReference type="PANTHER" id="PTHR47959:SF13">
    <property type="entry name" value="ATP-DEPENDENT RNA HELICASE RHLE"/>
    <property type="match status" value="1"/>
</dbReference>
<dbReference type="PROSITE" id="PS51195">
    <property type="entry name" value="Q_MOTIF"/>
    <property type="match status" value="1"/>
</dbReference>
<dbReference type="GO" id="GO:0005524">
    <property type="term" value="F:ATP binding"/>
    <property type="evidence" value="ECO:0007669"/>
    <property type="project" value="UniProtKB-KW"/>
</dbReference>
<organism evidence="11 12">
    <name type="scientific">Friedmanniella luteola</name>
    <dbReference type="NCBI Taxonomy" id="546871"/>
    <lineage>
        <taxon>Bacteria</taxon>
        <taxon>Bacillati</taxon>
        <taxon>Actinomycetota</taxon>
        <taxon>Actinomycetes</taxon>
        <taxon>Propionibacteriales</taxon>
        <taxon>Nocardioidaceae</taxon>
        <taxon>Friedmanniella</taxon>
    </lineage>
</organism>
<dbReference type="InterPro" id="IPR043822">
    <property type="entry name" value="EsV_1_7_cys"/>
</dbReference>
<feature type="domain" description="Helicase ATP-binding" evidence="8">
    <location>
        <begin position="450"/>
        <end position="621"/>
    </location>
</feature>
<dbReference type="AlphaFoldDB" id="A0A1H1YUW9"/>
<evidence type="ECO:0000256" key="2">
    <source>
        <dbReference type="ARBA" id="ARBA00022801"/>
    </source>
</evidence>
<evidence type="ECO:0000259" key="9">
    <source>
        <dbReference type="PROSITE" id="PS51194"/>
    </source>
</evidence>